<evidence type="ECO:0000313" key="3">
    <source>
        <dbReference type="Proteomes" id="UP001344888"/>
    </source>
</evidence>
<reference evidence="2 3" key="1">
    <citation type="submission" date="2023-03" db="EMBL/GenBank/DDBJ databases">
        <title>Bacillus Genome Sequencing.</title>
        <authorList>
            <person name="Dunlap C."/>
        </authorList>
    </citation>
    <scope>NUCLEOTIDE SEQUENCE [LARGE SCALE GENOMIC DNA]</scope>
    <source>
        <strain evidence="2 3">B-59205</strain>
    </source>
</reference>
<evidence type="ECO:0000313" key="2">
    <source>
        <dbReference type="EMBL" id="MEC1177577.1"/>
    </source>
</evidence>
<dbReference type="PROSITE" id="PS51257">
    <property type="entry name" value="PROKAR_LIPOPROTEIN"/>
    <property type="match status" value="1"/>
</dbReference>
<name>A0AAW9NK92_9BACL</name>
<dbReference type="EMBL" id="JARSFG010000005">
    <property type="protein sequence ID" value="MEC1177577.1"/>
    <property type="molecule type" value="Genomic_DNA"/>
</dbReference>
<dbReference type="Proteomes" id="UP001344888">
    <property type="component" value="Unassembled WGS sequence"/>
</dbReference>
<accession>A0AAW9NK92</accession>
<comment type="caution">
    <text evidence="2">The sequence shown here is derived from an EMBL/GenBank/DDBJ whole genome shotgun (WGS) entry which is preliminary data.</text>
</comment>
<evidence type="ECO:0000256" key="1">
    <source>
        <dbReference type="SAM" id="SignalP"/>
    </source>
</evidence>
<feature type="signal peptide" evidence="1">
    <location>
        <begin position="1"/>
        <end position="20"/>
    </location>
</feature>
<sequence>MKKLLVFLFTILLLSACTSNDDLVAYVDDFKNSGFQNNAGQSMALTEEGLMMSGPRNESGSKKLSDIDLFLESLGIQEGEHFLQIYENAKITTDGSKYIVSIPNIVQFEFEKIGERIIKDSQGIEYFTAEYSKE</sequence>
<keyword evidence="2" id="KW-0449">Lipoprotein</keyword>
<gene>
    <name evidence="2" type="ORF">P9B03_03695</name>
</gene>
<dbReference type="AlphaFoldDB" id="A0AAW9NK92"/>
<organism evidence="2 3">
    <name type="scientific">Metasolibacillus meyeri</name>
    <dbReference type="NCBI Taxonomy" id="1071052"/>
    <lineage>
        <taxon>Bacteria</taxon>
        <taxon>Bacillati</taxon>
        <taxon>Bacillota</taxon>
        <taxon>Bacilli</taxon>
        <taxon>Bacillales</taxon>
        <taxon>Caryophanaceae</taxon>
        <taxon>Metasolibacillus</taxon>
    </lineage>
</organism>
<feature type="chain" id="PRO_5043331494" evidence="1">
    <location>
        <begin position="21"/>
        <end position="134"/>
    </location>
</feature>
<dbReference type="RefSeq" id="WP_107841846.1">
    <property type="nucleotide sequence ID" value="NZ_JARSFG010000005.1"/>
</dbReference>
<proteinExistence type="predicted"/>
<keyword evidence="1" id="KW-0732">Signal</keyword>
<protein>
    <submittedName>
        <fullName evidence="2">Membrane lipoprotein lipid attachment site-containing protein</fullName>
    </submittedName>
</protein>
<keyword evidence="3" id="KW-1185">Reference proteome</keyword>